<reference evidence="2" key="1">
    <citation type="submission" date="2020-05" db="EMBL/GenBank/DDBJ databases">
        <title>Mycena genomes resolve the evolution of fungal bioluminescence.</title>
        <authorList>
            <person name="Tsai I.J."/>
        </authorList>
    </citation>
    <scope>NUCLEOTIDE SEQUENCE</scope>
    <source>
        <strain evidence="2">CCC161011</strain>
    </source>
</reference>
<keyword evidence="1" id="KW-1133">Transmembrane helix</keyword>
<organism evidence="2 3">
    <name type="scientific">Mycena venus</name>
    <dbReference type="NCBI Taxonomy" id="2733690"/>
    <lineage>
        <taxon>Eukaryota</taxon>
        <taxon>Fungi</taxon>
        <taxon>Dikarya</taxon>
        <taxon>Basidiomycota</taxon>
        <taxon>Agaricomycotina</taxon>
        <taxon>Agaricomycetes</taxon>
        <taxon>Agaricomycetidae</taxon>
        <taxon>Agaricales</taxon>
        <taxon>Marasmiineae</taxon>
        <taxon>Mycenaceae</taxon>
        <taxon>Mycena</taxon>
    </lineage>
</organism>
<sequence>MIINSLQSHHNSSSVSATEAADSDGIYFVLALIFLLIMYFTLSPVYVVISHRYGFRLCLALPSVDGNNVLLIFRSSNARHTERGAQISSQSYSQAQELSLPTDVEATSSQVPAPREEDTHSIDITLSSLSVSPGFTVNHSPNPSQQSLAVSVASTSTIAITFSESASTLVRPVLTA</sequence>
<keyword evidence="1" id="KW-0812">Transmembrane</keyword>
<dbReference type="Proteomes" id="UP000620124">
    <property type="component" value="Unassembled WGS sequence"/>
</dbReference>
<dbReference type="AlphaFoldDB" id="A0A8H6WZ04"/>
<accession>A0A8H6WZ04</accession>
<proteinExistence type="predicted"/>
<comment type="caution">
    <text evidence="2">The sequence shown here is derived from an EMBL/GenBank/DDBJ whole genome shotgun (WGS) entry which is preliminary data.</text>
</comment>
<keyword evidence="3" id="KW-1185">Reference proteome</keyword>
<evidence type="ECO:0000256" key="1">
    <source>
        <dbReference type="SAM" id="Phobius"/>
    </source>
</evidence>
<gene>
    <name evidence="2" type="ORF">MVEN_02446900</name>
</gene>
<protein>
    <submittedName>
        <fullName evidence="2">Uncharacterized protein</fullName>
    </submittedName>
</protein>
<keyword evidence="1" id="KW-0472">Membrane</keyword>
<dbReference type="EMBL" id="JACAZI010000032">
    <property type="protein sequence ID" value="KAF7331066.1"/>
    <property type="molecule type" value="Genomic_DNA"/>
</dbReference>
<evidence type="ECO:0000313" key="2">
    <source>
        <dbReference type="EMBL" id="KAF7331066.1"/>
    </source>
</evidence>
<feature type="transmembrane region" description="Helical" evidence="1">
    <location>
        <begin position="26"/>
        <end position="49"/>
    </location>
</feature>
<evidence type="ECO:0000313" key="3">
    <source>
        <dbReference type="Proteomes" id="UP000620124"/>
    </source>
</evidence>
<name>A0A8H6WZ04_9AGAR</name>